<reference evidence="2" key="4">
    <citation type="submission" date="2019-03" db="UniProtKB">
        <authorList>
            <consortium name="EnsemblPlants"/>
        </authorList>
    </citation>
    <scope>IDENTIFICATION</scope>
</reference>
<feature type="compositionally biased region" description="Basic and acidic residues" evidence="1">
    <location>
        <begin position="1"/>
        <end position="21"/>
    </location>
</feature>
<feature type="compositionally biased region" description="Low complexity" evidence="1">
    <location>
        <begin position="174"/>
        <end position="191"/>
    </location>
</feature>
<name>A0A453N645_AEGTS</name>
<dbReference type="Gramene" id="AET6Gv20235400.17">
    <property type="protein sequence ID" value="AET6Gv20235400.17"/>
    <property type="gene ID" value="AET6Gv20235400"/>
</dbReference>
<feature type="region of interest" description="Disordered" evidence="1">
    <location>
        <begin position="73"/>
        <end position="259"/>
    </location>
</feature>
<feature type="compositionally biased region" description="Basic and acidic residues" evidence="1">
    <location>
        <begin position="250"/>
        <end position="259"/>
    </location>
</feature>
<feature type="compositionally biased region" description="Low complexity" evidence="1">
    <location>
        <begin position="130"/>
        <end position="142"/>
    </location>
</feature>
<keyword evidence="3" id="KW-1185">Reference proteome</keyword>
<proteinExistence type="predicted"/>
<reference evidence="3" key="2">
    <citation type="journal article" date="2017" name="Nat. Plants">
        <title>The Aegilops tauschii genome reveals multiple impacts of transposons.</title>
        <authorList>
            <person name="Zhao G."/>
            <person name="Zou C."/>
            <person name="Li K."/>
            <person name="Wang K."/>
            <person name="Li T."/>
            <person name="Gao L."/>
            <person name="Zhang X."/>
            <person name="Wang H."/>
            <person name="Yang Z."/>
            <person name="Liu X."/>
            <person name="Jiang W."/>
            <person name="Mao L."/>
            <person name="Kong X."/>
            <person name="Jiao Y."/>
            <person name="Jia J."/>
        </authorList>
    </citation>
    <scope>NUCLEOTIDE SEQUENCE [LARGE SCALE GENOMIC DNA]</scope>
    <source>
        <strain evidence="3">cv. AL8/78</strain>
    </source>
</reference>
<evidence type="ECO:0000313" key="3">
    <source>
        <dbReference type="Proteomes" id="UP000015105"/>
    </source>
</evidence>
<feature type="region of interest" description="Disordered" evidence="1">
    <location>
        <begin position="1"/>
        <end position="45"/>
    </location>
</feature>
<dbReference type="AlphaFoldDB" id="A0A453N645"/>
<reference evidence="2" key="5">
    <citation type="journal article" date="2021" name="G3 (Bethesda)">
        <title>Aegilops tauschii genome assembly Aet v5.0 features greater sequence contiguity and improved annotation.</title>
        <authorList>
            <person name="Wang L."/>
            <person name="Zhu T."/>
            <person name="Rodriguez J.C."/>
            <person name="Deal K.R."/>
            <person name="Dubcovsky J."/>
            <person name="McGuire P.E."/>
            <person name="Lux T."/>
            <person name="Spannagl M."/>
            <person name="Mayer K.F.X."/>
            <person name="Baldrich P."/>
            <person name="Meyers B.C."/>
            <person name="Huo N."/>
            <person name="Gu Y.Q."/>
            <person name="Zhou H."/>
            <person name="Devos K.M."/>
            <person name="Bennetzen J.L."/>
            <person name="Unver T."/>
            <person name="Budak H."/>
            <person name="Gulick P.J."/>
            <person name="Galiba G."/>
            <person name="Kalapos B."/>
            <person name="Nelson D.R."/>
            <person name="Li P."/>
            <person name="You F.M."/>
            <person name="Luo M.C."/>
            <person name="Dvorak J."/>
        </authorList>
    </citation>
    <scope>NUCLEOTIDE SEQUENCE [LARGE SCALE GENOMIC DNA]</scope>
    <source>
        <strain evidence="2">cv. AL8/78</strain>
    </source>
</reference>
<feature type="compositionally biased region" description="Pro residues" evidence="1">
    <location>
        <begin position="143"/>
        <end position="152"/>
    </location>
</feature>
<feature type="compositionally biased region" description="Basic residues" evidence="1">
    <location>
        <begin position="91"/>
        <end position="107"/>
    </location>
</feature>
<reference evidence="3" key="1">
    <citation type="journal article" date="2014" name="Science">
        <title>Ancient hybridizations among the ancestral genomes of bread wheat.</title>
        <authorList>
            <consortium name="International Wheat Genome Sequencing Consortium,"/>
            <person name="Marcussen T."/>
            <person name="Sandve S.R."/>
            <person name="Heier L."/>
            <person name="Spannagl M."/>
            <person name="Pfeifer M."/>
            <person name="Jakobsen K.S."/>
            <person name="Wulff B.B."/>
            <person name="Steuernagel B."/>
            <person name="Mayer K.F."/>
            <person name="Olsen O.A."/>
        </authorList>
    </citation>
    <scope>NUCLEOTIDE SEQUENCE [LARGE SCALE GENOMIC DNA]</scope>
    <source>
        <strain evidence="3">cv. AL8/78</strain>
    </source>
</reference>
<reference evidence="2" key="3">
    <citation type="journal article" date="2017" name="Nature">
        <title>Genome sequence of the progenitor of the wheat D genome Aegilops tauschii.</title>
        <authorList>
            <person name="Luo M.C."/>
            <person name="Gu Y.Q."/>
            <person name="Puiu D."/>
            <person name="Wang H."/>
            <person name="Twardziok S.O."/>
            <person name="Deal K.R."/>
            <person name="Huo N."/>
            <person name="Zhu T."/>
            <person name="Wang L."/>
            <person name="Wang Y."/>
            <person name="McGuire P.E."/>
            <person name="Liu S."/>
            <person name="Long H."/>
            <person name="Ramasamy R.K."/>
            <person name="Rodriguez J.C."/>
            <person name="Van S.L."/>
            <person name="Yuan L."/>
            <person name="Wang Z."/>
            <person name="Xia Z."/>
            <person name="Xiao L."/>
            <person name="Anderson O.D."/>
            <person name="Ouyang S."/>
            <person name="Liang Y."/>
            <person name="Zimin A.V."/>
            <person name="Pertea G."/>
            <person name="Qi P."/>
            <person name="Bennetzen J.L."/>
            <person name="Dai X."/>
            <person name="Dawson M.W."/>
            <person name="Muller H.G."/>
            <person name="Kugler K."/>
            <person name="Rivarola-Duarte L."/>
            <person name="Spannagl M."/>
            <person name="Mayer K.F.X."/>
            <person name="Lu F.H."/>
            <person name="Bevan M.W."/>
            <person name="Leroy P."/>
            <person name="Li P."/>
            <person name="You F.M."/>
            <person name="Sun Q."/>
            <person name="Liu Z."/>
            <person name="Lyons E."/>
            <person name="Wicker T."/>
            <person name="Salzberg S.L."/>
            <person name="Devos K.M."/>
            <person name="Dvorak J."/>
        </authorList>
    </citation>
    <scope>NUCLEOTIDE SEQUENCE [LARGE SCALE GENOMIC DNA]</scope>
    <source>
        <strain evidence="2">cv. AL8/78</strain>
    </source>
</reference>
<feature type="compositionally biased region" description="Low complexity" evidence="1">
    <location>
        <begin position="202"/>
        <end position="217"/>
    </location>
</feature>
<dbReference type="Proteomes" id="UP000015105">
    <property type="component" value="Chromosome 6D"/>
</dbReference>
<sequence>MIGSHPEFEHIPTARRPEPRRSRSTRNSSKTTPLGRYATPGRCRRGRLTQWVSRDFSQSTAVQDPIWTTAVQIQPEIAARPPAITTGMPRARSKPRIHQHCRQRQPSRRAPSHDRPPRRSPDRGRGTQQAPTTARSGAGAPAAPVPPRPAAPPTRRAPVAARTSTGRHHDRATRPGPRAPRTGTPRASTPVPATPRHRTRRPTAAATAGHSAAAPSSRPHKPSAQIFTGQHPVHKDQQPHPAAMGPEQGQPKHLDCRQP</sequence>
<protein>
    <submittedName>
        <fullName evidence="2">Uncharacterized protein</fullName>
    </submittedName>
</protein>
<evidence type="ECO:0000313" key="2">
    <source>
        <dbReference type="EnsemblPlants" id="AET6Gv20235400.17"/>
    </source>
</evidence>
<feature type="compositionally biased region" description="Basic and acidic residues" evidence="1">
    <location>
        <begin position="111"/>
        <end position="125"/>
    </location>
</feature>
<accession>A0A453N645</accession>
<feature type="compositionally biased region" description="Low complexity" evidence="1">
    <location>
        <begin position="153"/>
        <end position="164"/>
    </location>
</feature>
<evidence type="ECO:0000256" key="1">
    <source>
        <dbReference type="SAM" id="MobiDB-lite"/>
    </source>
</evidence>
<organism evidence="2 3">
    <name type="scientific">Aegilops tauschii subsp. strangulata</name>
    <name type="common">Goatgrass</name>
    <dbReference type="NCBI Taxonomy" id="200361"/>
    <lineage>
        <taxon>Eukaryota</taxon>
        <taxon>Viridiplantae</taxon>
        <taxon>Streptophyta</taxon>
        <taxon>Embryophyta</taxon>
        <taxon>Tracheophyta</taxon>
        <taxon>Spermatophyta</taxon>
        <taxon>Magnoliopsida</taxon>
        <taxon>Liliopsida</taxon>
        <taxon>Poales</taxon>
        <taxon>Poaceae</taxon>
        <taxon>BOP clade</taxon>
        <taxon>Pooideae</taxon>
        <taxon>Triticodae</taxon>
        <taxon>Triticeae</taxon>
        <taxon>Triticinae</taxon>
        <taxon>Aegilops</taxon>
    </lineage>
</organism>
<dbReference type="EnsemblPlants" id="AET6Gv20235400.17">
    <property type="protein sequence ID" value="AET6Gv20235400.17"/>
    <property type="gene ID" value="AET6Gv20235400"/>
</dbReference>